<dbReference type="PANTHER" id="PTHR41373">
    <property type="entry name" value="DUF2156 DOMAIN-CONTAINING PROTEIN"/>
    <property type="match status" value="1"/>
</dbReference>
<dbReference type="InterPro" id="IPR024320">
    <property type="entry name" value="LPG_synthase_C"/>
</dbReference>
<dbReference type="SUPFAM" id="SSF55729">
    <property type="entry name" value="Acyl-CoA N-acyltransferases (Nat)"/>
    <property type="match status" value="2"/>
</dbReference>
<accession>A0A0F9DYG0</accession>
<dbReference type="EMBL" id="LAZR01027104">
    <property type="protein sequence ID" value="KKL66754.1"/>
    <property type="molecule type" value="Genomic_DNA"/>
</dbReference>
<sequence>MCHISEYCFPNLYLYRKVHEYEVLFGDDIYVAGLSYDGKRYIMPTADLENVDIEKLLEAAREFDYVYPVPEECLALFEGIKGVSWTFNEGDSDYLYLSKKMGAYPGRWLHKKRNLRKQFENTYDHLAVPLTADRLDDAKQVLEMWSQVSNQEKDETDYYPCLESLELYDELALCGGIYYADGEPAGFVLGEEVSPETFVLHFSKGLIKFKGIYQYLFSTFANILPSNYKYINIEQDMNNEALRRSKRSYRPDLLLKKYRVSHAS</sequence>
<feature type="domain" description="Phosphatidylglycerol lysyltransferase C-terminal" evidence="1">
    <location>
        <begin position="4"/>
        <end position="260"/>
    </location>
</feature>
<dbReference type="AlphaFoldDB" id="A0A0F9DYG0"/>
<protein>
    <recommendedName>
        <fullName evidence="1">Phosphatidylglycerol lysyltransferase C-terminal domain-containing protein</fullName>
    </recommendedName>
</protein>
<name>A0A0F9DYG0_9ZZZZ</name>
<dbReference type="PANTHER" id="PTHR41373:SF1">
    <property type="entry name" value="PHOSPHATIDYLGLYCEROL LYSYLTRANSFERASE C-TERMINAL DOMAIN-CONTAINING PROTEIN"/>
    <property type="match status" value="1"/>
</dbReference>
<organism evidence="2">
    <name type="scientific">marine sediment metagenome</name>
    <dbReference type="NCBI Taxonomy" id="412755"/>
    <lineage>
        <taxon>unclassified sequences</taxon>
        <taxon>metagenomes</taxon>
        <taxon>ecological metagenomes</taxon>
    </lineage>
</organism>
<dbReference type="Pfam" id="PF09924">
    <property type="entry name" value="LPG_synthase_C"/>
    <property type="match status" value="1"/>
</dbReference>
<reference evidence="2" key="1">
    <citation type="journal article" date="2015" name="Nature">
        <title>Complex archaea that bridge the gap between prokaryotes and eukaryotes.</title>
        <authorList>
            <person name="Spang A."/>
            <person name="Saw J.H."/>
            <person name="Jorgensen S.L."/>
            <person name="Zaremba-Niedzwiedzka K."/>
            <person name="Martijn J."/>
            <person name="Lind A.E."/>
            <person name="van Eijk R."/>
            <person name="Schleper C."/>
            <person name="Guy L."/>
            <person name="Ettema T.J."/>
        </authorList>
    </citation>
    <scope>NUCLEOTIDE SEQUENCE</scope>
</reference>
<proteinExistence type="predicted"/>
<evidence type="ECO:0000259" key="1">
    <source>
        <dbReference type="Pfam" id="PF09924"/>
    </source>
</evidence>
<evidence type="ECO:0000313" key="2">
    <source>
        <dbReference type="EMBL" id="KKL66754.1"/>
    </source>
</evidence>
<dbReference type="InterPro" id="IPR016732">
    <property type="entry name" value="UCP018688"/>
</dbReference>
<dbReference type="Gene3D" id="3.40.630.30">
    <property type="match status" value="1"/>
</dbReference>
<dbReference type="InterPro" id="IPR016181">
    <property type="entry name" value="Acyl_CoA_acyltransferase"/>
</dbReference>
<gene>
    <name evidence="2" type="ORF">LCGC14_2141820</name>
</gene>
<comment type="caution">
    <text evidence="2">The sequence shown here is derived from an EMBL/GenBank/DDBJ whole genome shotgun (WGS) entry which is preliminary data.</text>
</comment>